<dbReference type="InterPro" id="IPR007728">
    <property type="entry name" value="Pre-SET_dom"/>
</dbReference>
<dbReference type="PROSITE" id="PS50013">
    <property type="entry name" value="CHROMO_2"/>
    <property type="match status" value="1"/>
</dbReference>
<dbReference type="Gene3D" id="3.40.50.300">
    <property type="entry name" value="P-loop containing nucleotide triphosphate hydrolases"/>
    <property type="match status" value="2"/>
</dbReference>
<protein>
    <recommendedName>
        <fullName evidence="5">protein-synthesizing GTPase</fullName>
        <ecNumber evidence="5">3.6.5.3</ecNumber>
    </recommendedName>
</protein>
<evidence type="ECO:0000313" key="23">
    <source>
        <dbReference type="Proteomes" id="UP000494106"/>
    </source>
</evidence>
<evidence type="ECO:0000256" key="9">
    <source>
        <dbReference type="ARBA" id="ARBA00022691"/>
    </source>
</evidence>
<feature type="domain" description="Chromo" evidence="17">
    <location>
        <begin position="140"/>
        <end position="199"/>
    </location>
</feature>
<dbReference type="InterPro" id="IPR015256">
    <property type="entry name" value="eIF2g_C"/>
</dbReference>
<organism evidence="21 23">
    <name type="scientific">Arctia plantaginis</name>
    <name type="common">Wood tiger moth</name>
    <name type="synonym">Phalaena plantaginis</name>
    <dbReference type="NCBI Taxonomy" id="874455"/>
    <lineage>
        <taxon>Eukaryota</taxon>
        <taxon>Metazoa</taxon>
        <taxon>Ecdysozoa</taxon>
        <taxon>Arthropoda</taxon>
        <taxon>Hexapoda</taxon>
        <taxon>Insecta</taxon>
        <taxon>Pterygota</taxon>
        <taxon>Neoptera</taxon>
        <taxon>Endopterygota</taxon>
        <taxon>Lepidoptera</taxon>
        <taxon>Glossata</taxon>
        <taxon>Ditrysia</taxon>
        <taxon>Noctuoidea</taxon>
        <taxon>Erebidae</taxon>
        <taxon>Arctiinae</taxon>
        <taxon>Arctia</taxon>
    </lineage>
</organism>
<evidence type="ECO:0000259" key="19">
    <source>
        <dbReference type="PROSITE" id="PS50867"/>
    </source>
</evidence>
<dbReference type="SUPFAM" id="SSF82199">
    <property type="entry name" value="SET domain"/>
    <property type="match status" value="1"/>
</dbReference>
<dbReference type="OrthoDB" id="1045173at2759"/>
<evidence type="ECO:0000256" key="15">
    <source>
        <dbReference type="ARBA" id="ARBA00023328"/>
    </source>
</evidence>
<sequence>MASSEGRSASSNLHQQDLTKLDVTKLSALSPEVISRQATINIGTIGHVAHGKSTVVKAISGVQTVRFKNELERNITIKLERLSDSVIKMYHERANEKDENVFFEKLRRTKKRHISIDSEDEDDTPALKKQKRNRQDSEEFIIEKILDFKFIEGKEYFFIKWKGWPDSENTWEPIENLDNCPAVLKEFLANEELKYCHEIEKLKQEISFGDLLCEENLLKRFDEVEEADIIKLKDILVLKLISMIILPEDEEKYATELVQDARDTLQLYVLARKRCQQLIKLRKWEEHLNQVDKSKKLIVENTVDLAGPPESFTYINQCIPGPGITIPDEPPIGCECTACNCRSKTCCGMQAGLFAYTANKRLRVASGTPIYECNKACKCSSECCNRVVQGGRNIKLSIFRTANGCGWGVKTEQKIRQGQFLCQYVGEVITFEEAEKRGREYDANGLTYLFDLDFNSIENPYVVDAAHLGNVSHFINHSCDPNLGVWAVWADCLDPNLPMLALFATRDIEMGEEICFDYLQKSSENDELEANGSSSVLVTETNVDDIPSGSSCEDDIPSGSEATTAITPVSPVKSRFEIQQQNRAMLRNLTECYANAKIYKCDNPKCARPTSFISGGSSKDDNFPCLRAACNGRFQLVRHVSFVDCPGHDILMATMLNGAAVMDAALLLIAGNESCPQPQTSEHLAAIEIMKLKHILILQNKIDLVKEGQAKEQHEQIVKFVQGTVAEGAPIIPISAQLKYNIEVLCEYITKKIPVPLRDFTSPPRMIVIRSFDVNKPGCEVDDLRGGVAGGSILQGVLTVGMEIEVRPGLVSKDADGKLTCRPIFSRIVSLFAEQNELQYAVPGGLIGVGTKIEPTLCRADRLVGQVLGAVGALPGIFVKLEVSYYLLKRLLGVRTEGDKKAAKVQKLTKNEVLLVNIGSLSTGGRVIATKADLAKIALTNPVCTEIGEKVALSRRVENHWRLIGWGQIQGGETIEPAKN</sequence>
<dbReference type="SMART" id="SM00298">
    <property type="entry name" value="CHROMO"/>
    <property type="match status" value="1"/>
</dbReference>
<dbReference type="PROSITE" id="PS50867">
    <property type="entry name" value="PRE_SET"/>
    <property type="match status" value="1"/>
</dbReference>
<dbReference type="GO" id="GO:0008170">
    <property type="term" value="F:N-methyltransferase activity"/>
    <property type="evidence" value="ECO:0007669"/>
    <property type="project" value="UniProtKB-ARBA"/>
</dbReference>
<dbReference type="GO" id="GO:0005525">
    <property type="term" value="F:GTP binding"/>
    <property type="evidence" value="ECO:0007669"/>
    <property type="project" value="UniProtKB-KW"/>
</dbReference>
<dbReference type="Gene3D" id="2.170.270.10">
    <property type="entry name" value="SET domain"/>
    <property type="match status" value="1"/>
</dbReference>
<feature type="domain" description="Tr-type G" evidence="20">
    <location>
        <begin position="638"/>
        <end position="757"/>
    </location>
</feature>
<dbReference type="InterPro" id="IPR009000">
    <property type="entry name" value="Transl_B-barrel_sf"/>
</dbReference>
<dbReference type="SMART" id="SM00317">
    <property type="entry name" value="SET"/>
    <property type="match status" value="1"/>
</dbReference>
<keyword evidence="13" id="KW-0342">GTP-binding</keyword>
<dbReference type="SUPFAM" id="SSF54160">
    <property type="entry name" value="Chromo domain-like"/>
    <property type="match status" value="1"/>
</dbReference>
<keyword evidence="15" id="KW-0137">Centromere</keyword>
<comment type="catalytic activity">
    <reaction evidence="16">
        <text>GTP + H2O = GDP + phosphate + H(+)</text>
        <dbReference type="Rhea" id="RHEA:19669"/>
        <dbReference type="ChEBI" id="CHEBI:15377"/>
        <dbReference type="ChEBI" id="CHEBI:15378"/>
        <dbReference type="ChEBI" id="CHEBI:37565"/>
        <dbReference type="ChEBI" id="CHEBI:43474"/>
        <dbReference type="ChEBI" id="CHEBI:58189"/>
        <dbReference type="EC" id="3.6.5.3"/>
    </reaction>
</comment>
<dbReference type="Pfam" id="PF09173">
    <property type="entry name" value="eIF2_C"/>
    <property type="match status" value="1"/>
</dbReference>
<dbReference type="Pfam" id="PF03144">
    <property type="entry name" value="GTP_EFTU_D2"/>
    <property type="match status" value="1"/>
</dbReference>
<dbReference type="SUPFAM" id="SSF50447">
    <property type="entry name" value="Translation proteins"/>
    <property type="match status" value="1"/>
</dbReference>
<evidence type="ECO:0000259" key="17">
    <source>
        <dbReference type="PROSITE" id="PS50013"/>
    </source>
</evidence>
<accession>A0A8S0Z4R1</accession>
<name>A0A8S0Z4R1_ARCPL</name>
<dbReference type="GO" id="GO:0003743">
    <property type="term" value="F:translation initiation factor activity"/>
    <property type="evidence" value="ECO:0007669"/>
    <property type="project" value="UniProtKB-KW"/>
</dbReference>
<dbReference type="InterPro" id="IPR001214">
    <property type="entry name" value="SET_dom"/>
</dbReference>
<dbReference type="CDD" id="cd03688">
    <property type="entry name" value="eIF2_gamma_II"/>
    <property type="match status" value="1"/>
</dbReference>
<evidence type="ECO:0000313" key="24">
    <source>
        <dbReference type="Proteomes" id="UP000494256"/>
    </source>
</evidence>
<dbReference type="InterPro" id="IPR044128">
    <property type="entry name" value="eIF2g_GTP-bd"/>
</dbReference>
<dbReference type="CDD" id="cd10542">
    <property type="entry name" value="SET_SUV39H"/>
    <property type="match status" value="1"/>
</dbReference>
<evidence type="ECO:0000256" key="10">
    <source>
        <dbReference type="ARBA" id="ARBA00022741"/>
    </source>
</evidence>
<dbReference type="InterPro" id="IPR050543">
    <property type="entry name" value="eIF2G"/>
</dbReference>
<dbReference type="CDD" id="cd15490">
    <property type="entry name" value="eIF2_gamma_III"/>
    <property type="match status" value="1"/>
</dbReference>
<dbReference type="AlphaFoldDB" id="A0A8S0Z4R1"/>
<dbReference type="PROSITE" id="PS00598">
    <property type="entry name" value="CHROMO_1"/>
    <property type="match status" value="1"/>
</dbReference>
<dbReference type="InterPro" id="IPR000795">
    <property type="entry name" value="T_Tr_GTP-bd_dom"/>
</dbReference>
<evidence type="ECO:0000256" key="14">
    <source>
        <dbReference type="ARBA" id="ARBA00023242"/>
    </source>
</evidence>
<dbReference type="Gene3D" id="2.40.30.10">
    <property type="entry name" value="Translation factors"/>
    <property type="match status" value="2"/>
</dbReference>
<keyword evidence="23" id="KW-1185">Reference proteome</keyword>
<dbReference type="GO" id="GO:0008757">
    <property type="term" value="F:S-adenosylmethionine-dependent methyltransferase activity"/>
    <property type="evidence" value="ECO:0007669"/>
    <property type="project" value="UniProtKB-ARBA"/>
</dbReference>
<dbReference type="Pfam" id="PF00385">
    <property type="entry name" value="Chromo"/>
    <property type="match status" value="1"/>
</dbReference>
<evidence type="ECO:0000313" key="22">
    <source>
        <dbReference type="EMBL" id="CAB3254807.1"/>
    </source>
</evidence>
<keyword evidence="7" id="KW-0396">Initiation factor</keyword>
<dbReference type="Pfam" id="PF00856">
    <property type="entry name" value="SET"/>
    <property type="match status" value="1"/>
</dbReference>
<dbReference type="FunFam" id="2.40.30.10:FF:000011">
    <property type="entry name" value="Eukaryotic translation initiation factor 2 subunit gamma"/>
    <property type="match status" value="1"/>
</dbReference>
<dbReference type="SUPFAM" id="SSF50465">
    <property type="entry name" value="EF-Tu/eEF-1alpha/eIF2-gamma C-terminal domain"/>
    <property type="match status" value="1"/>
</dbReference>
<dbReference type="InterPro" id="IPR027417">
    <property type="entry name" value="P-loop_NTPase"/>
</dbReference>
<evidence type="ECO:0000256" key="2">
    <source>
        <dbReference type="ARBA" id="ARBA00004496"/>
    </source>
</evidence>
<dbReference type="EC" id="3.6.5.3" evidence="5"/>
<evidence type="ECO:0000256" key="8">
    <source>
        <dbReference type="ARBA" id="ARBA00022603"/>
    </source>
</evidence>
<dbReference type="NCBIfam" id="NF003077">
    <property type="entry name" value="PRK04000.1"/>
    <property type="match status" value="1"/>
</dbReference>
<dbReference type="GO" id="GO:0000049">
    <property type="term" value="F:tRNA binding"/>
    <property type="evidence" value="ECO:0007669"/>
    <property type="project" value="InterPro"/>
</dbReference>
<dbReference type="FunFam" id="3.40.50.300:FF:000065">
    <property type="entry name" value="Eukaryotic translation initiation factor 2 subunit gamma"/>
    <property type="match status" value="1"/>
</dbReference>
<keyword evidence="6" id="KW-0158">Chromosome</keyword>
<evidence type="ECO:0000256" key="11">
    <source>
        <dbReference type="ARBA" id="ARBA00022801"/>
    </source>
</evidence>
<dbReference type="Pfam" id="PF00009">
    <property type="entry name" value="GTP_EFTU"/>
    <property type="match status" value="1"/>
</dbReference>
<evidence type="ECO:0000256" key="6">
    <source>
        <dbReference type="ARBA" id="ARBA00022454"/>
    </source>
</evidence>
<dbReference type="EMBL" id="CADEBD010000422">
    <property type="protein sequence ID" value="CAB3254807.1"/>
    <property type="molecule type" value="Genomic_DNA"/>
</dbReference>
<evidence type="ECO:0000313" key="21">
    <source>
        <dbReference type="EMBL" id="CAB3226753.1"/>
    </source>
</evidence>
<dbReference type="InterPro" id="IPR016197">
    <property type="entry name" value="Chromo-like_dom_sf"/>
</dbReference>
<dbReference type="GO" id="GO:0005634">
    <property type="term" value="C:nucleus"/>
    <property type="evidence" value="ECO:0007669"/>
    <property type="project" value="UniProtKB-SubCell"/>
</dbReference>
<proteinExistence type="inferred from homology"/>
<dbReference type="Proteomes" id="UP000494256">
    <property type="component" value="Unassembled WGS sequence"/>
</dbReference>
<dbReference type="CDD" id="cd01888">
    <property type="entry name" value="eIF2_gamma"/>
    <property type="match status" value="1"/>
</dbReference>
<evidence type="ECO:0000256" key="12">
    <source>
        <dbReference type="ARBA" id="ARBA00022917"/>
    </source>
</evidence>
<dbReference type="InterPro" id="IPR023780">
    <property type="entry name" value="Chromo_domain"/>
</dbReference>
<dbReference type="PANTHER" id="PTHR42854">
    <property type="entry name" value="EUKARYOTIC TRANSLATION INITIATION FACTOR 2 SUBUNIT 3 FAMILY MEMBER"/>
    <property type="match status" value="1"/>
</dbReference>
<dbReference type="SUPFAM" id="SSF52540">
    <property type="entry name" value="P-loop containing nucleoside triphosphate hydrolases"/>
    <property type="match status" value="2"/>
</dbReference>
<evidence type="ECO:0000256" key="7">
    <source>
        <dbReference type="ARBA" id="ARBA00022540"/>
    </source>
</evidence>
<keyword evidence="8" id="KW-0808">Transferase</keyword>
<feature type="domain" description="SET" evidence="18">
    <location>
        <begin position="394"/>
        <end position="519"/>
    </location>
</feature>
<dbReference type="Proteomes" id="UP000494106">
    <property type="component" value="Unassembled WGS sequence"/>
</dbReference>
<comment type="caution">
    <text evidence="21">The sequence shown here is derived from an EMBL/GenBank/DDBJ whole genome shotgun (WGS) entry which is preliminary data.</text>
</comment>
<dbReference type="InterPro" id="IPR023779">
    <property type="entry name" value="Chromodomain_CS"/>
</dbReference>
<dbReference type="GO" id="GO:0042054">
    <property type="term" value="F:histone methyltransferase activity"/>
    <property type="evidence" value="ECO:0007669"/>
    <property type="project" value="InterPro"/>
</dbReference>
<dbReference type="GO" id="GO:0001731">
    <property type="term" value="P:formation of translation preinitiation complex"/>
    <property type="evidence" value="ECO:0007669"/>
    <property type="project" value="TreeGrafter"/>
</dbReference>
<dbReference type="PROSITE" id="PS51722">
    <property type="entry name" value="G_TR_2"/>
    <property type="match status" value="1"/>
</dbReference>
<dbReference type="EMBL" id="CADEBC010000232">
    <property type="protein sequence ID" value="CAB3226753.1"/>
    <property type="molecule type" value="Genomic_DNA"/>
</dbReference>
<keyword evidence="14" id="KW-0539">Nucleus</keyword>
<evidence type="ECO:0000256" key="4">
    <source>
        <dbReference type="ARBA" id="ARBA00007249"/>
    </source>
</evidence>
<dbReference type="Gene3D" id="2.40.50.40">
    <property type="match status" value="1"/>
</dbReference>
<keyword evidence="11" id="KW-0378">Hydrolase</keyword>
<dbReference type="InterPro" id="IPR004161">
    <property type="entry name" value="EFTu-like_2"/>
</dbReference>
<evidence type="ECO:0000256" key="1">
    <source>
        <dbReference type="ARBA" id="ARBA00004123"/>
    </source>
</evidence>
<dbReference type="GO" id="GO:0032259">
    <property type="term" value="P:methylation"/>
    <property type="evidence" value="ECO:0007669"/>
    <property type="project" value="UniProtKB-KW"/>
</dbReference>
<evidence type="ECO:0000256" key="13">
    <source>
        <dbReference type="ARBA" id="ARBA00023134"/>
    </source>
</evidence>
<keyword evidence="10" id="KW-0547">Nucleotide-binding</keyword>
<dbReference type="PROSITE" id="PS50280">
    <property type="entry name" value="SET"/>
    <property type="match status" value="1"/>
</dbReference>
<dbReference type="PANTHER" id="PTHR42854:SF3">
    <property type="entry name" value="EUKARYOTIC TRANSLATION INITIATION FACTOR 2 SUBUNIT 3-RELATED"/>
    <property type="match status" value="1"/>
</dbReference>
<gene>
    <name evidence="22" type="ORF">APLA_LOCUS14958</name>
    <name evidence="21" type="ORF">APLA_LOCUS3064</name>
</gene>
<dbReference type="SMART" id="SM00468">
    <property type="entry name" value="PreSET"/>
    <property type="match status" value="1"/>
</dbReference>
<dbReference type="GO" id="GO:0005850">
    <property type="term" value="C:eukaryotic translation initiation factor 2 complex"/>
    <property type="evidence" value="ECO:0007669"/>
    <property type="project" value="TreeGrafter"/>
</dbReference>
<dbReference type="InterPro" id="IPR000953">
    <property type="entry name" value="Chromo/chromo_shadow_dom"/>
</dbReference>
<evidence type="ECO:0000256" key="16">
    <source>
        <dbReference type="ARBA" id="ARBA00048107"/>
    </source>
</evidence>
<comment type="similarity">
    <text evidence="4">Belongs to the TRAFAC class translation factor GTPase superfamily. Classic translation factor GTPase family. EF-Tu/EF-1A subfamily.</text>
</comment>
<feature type="domain" description="Pre-SET" evidence="19">
    <location>
        <begin position="332"/>
        <end position="391"/>
    </location>
</feature>
<dbReference type="InterPro" id="IPR046341">
    <property type="entry name" value="SET_dom_sf"/>
</dbReference>
<dbReference type="FunFam" id="2.40.30.10:FF:000009">
    <property type="entry name" value="Eukaryotic translation initiation factor 2 subunit gamma"/>
    <property type="match status" value="1"/>
</dbReference>
<dbReference type="GO" id="GO:0000775">
    <property type="term" value="C:chromosome, centromeric region"/>
    <property type="evidence" value="ECO:0007669"/>
    <property type="project" value="UniProtKB-SubCell"/>
</dbReference>
<evidence type="ECO:0000259" key="20">
    <source>
        <dbReference type="PROSITE" id="PS51722"/>
    </source>
</evidence>
<dbReference type="InterPro" id="IPR009001">
    <property type="entry name" value="Transl_elong_EF1A/Init_IF2_C"/>
</dbReference>
<dbReference type="Pfam" id="PF05033">
    <property type="entry name" value="Pre-SET"/>
    <property type="match status" value="1"/>
</dbReference>
<keyword evidence="12" id="KW-0648">Protein biosynthesis</keyword>
<dbReference type="InterPro" id="IPR044127">
    <property type="entry name" value="eIF2g_dom_2"/>
</dbReference>
<evidence type="ECO:0000259" key="18">
    <source>
        <dbReference type="PROSITE" id="PS50280"/>
    </source>
</evidence>
<evidence type="ECO:0000256" key="3">
    <source>
        <dbReference type="ARBA" id="ARBA00004584"/>
    </source>
</evidence>
<dbReference type="GO" id="GO:0005829">
    <property type="term" value="C:cytosol"/>
    <property type="evidence" value="ECO:0007669"/>
    <property type="project" value="TreeGrafter"/>
</dbReference>
<dbReference type="CDD" id="cd00024">
    <property type="entry name" value="CD_CSD"/>
    <property type="match status" value="1"/>
</dbReference>
<reference evidence="23 24" key="1">
    <citation type="submission" date="2020-04" db="EMBL/GenBank/DDBJ databases">
        <authorList>
            <person name="Wallbank WR R."/>
            <person name="Pardo Diaz C."/>
            <person name="Kozak K."/>
            <person name="Martin S."/>
            <person name="Jiggins C."/>
            <person name="Moest M."/>
            <person name="Warren A I."/>
            <person name="Byers J.R.P. K."/>
            <person name="Montejo-Kovacevich G."/>
            <person name="Yen C E."/>
        </authorList>
    </citation>
    <scope>NUCLEOTIDE SEQUENCE [LARGE SCALE GENOMIC DNA]</scope>
</reference>
<comment type="subcellular location">
    <subcellularLocation>
        <location evidence="3">Chromosome</location>
        <location evidence="3">Centromere</location>
    </subcellularLocation>
    <subcellularLocation>
        <location evidence="2">Cytoplasm</location>
    </subcellularLocation>
    <subcellularLocation>
        <location evidence="1">Nucleus</location>
    </subcellularLocation>
</comment>
<dbReference type="GO" id="GO:0008270">
    <property type="term" value="F:zinc ion binding"/>
    <property type="evidence" value="ECO:0007669"/>
    <property type="project" value="InterPro"/>
</dbReference>
<evidence type="ECO:0000256" key="5">
    <source>
        <dbReference type="ARBA" id="ARBA00011986"/>
    </source>
</evidence>
<keyword evidence="9" id="KW-0949">S-adenosyl-L-methionine</keyword>
<keyword evidence="8" id="KW-0489">Methyltransferase</keyword>
<dbReference type="GO" id="GO:0003924">
    <property type="term" value="F:GTPase activity"/>
    <property type="evidence" value="ECO:0007669"/>
    <property type="project" value="InterPro"/>
</dbReference>